<dbReference type="PRINTS" id="PR00237">
    <property type="entry name" value="GPCRRHODOPSN"/>
</dbReference>
<keyword evidence="7 10" id="KW-0472">Membrane</keyword>
<dbReference type="RefSeq" id="XP_020831501.1">
    <property type="nucleotide sequence ID" value="XM_020975842.1"/>
</dbReference>
<dbReference type="InParanoid" id="A0A6P5JK38"/>
<name>A0A6P5JK38_PHACI</name>
<dbReference type="InterPro" id="IPR050402">
    <property type="entry name" value="OR51/52/56-like"/>
</dbReference>
<keyword evidence="9" id="KW-0297">G-protein coupled receptor</keyword>
<dbReference type="CDD" id="cd15955">
    <property type="entry name" value="7tmA_OR52A-like"/>
    <property type="match status" value="1"/>
</dbReference>
<dbReference type="SUPFAM" id="SSF81321">
    <property type="entry name" value="Family A G protein-coupled receptor-like"/>
    <property type="match status" value="1"/>
</dbReference>
<feature type="transmembrane region" description="Helical" evidence="10">
    <location>
        <begin position="271"/>
        <end position="290"/>
    </location>
</feature>
<evidence type="ECO:0000259" key="11">
    <source>
        <dbReference type="PROSITE" id="PS50262"/>
    </source>
</evidence>
<keyword evidence="9" id="KW-0675">Receptor</keyword>
<sequence>MKDSNVTFVNPVYFTLLGVPGLESVQHWMGIPFCIMIFLALVGNCTILSIIWRDSSLHQPMYLLLAMLAINDLGIFPVLFPKTLAIFWFNFKEIEFNVCLTQMFFVHALAGFETGILVAMALDRYVAICRPLRYTAILTPQVLLGIAVVVVMRAVLLISFCPILIKLRLTYFYSTAIAHSYCEHMAVVKLAVGDTRVNKFYGLAVILSLCWCDISFISTSYILIFRAVLRLPGREARVKAVNTCTAHITIIVLSYSLALFSFLAHRYGHHVAPYVHILLANIYLLVPPVVNPIVYGVKTKEIALE</sequence>
<dbReference type="GO" id="GO:0004984">
    <property type="term" value="F:olfactory receptor activity"/>
    <property type="evidence" value="ECO:0007669"/>
    <property type="project" value="InterPro"/>
</dbReference>
<dbReference type="PROSITE" id="PS00237">
    <property type="entry name" value="G_PROTEIN_RECEP_F1_1"/>
    <property type="match status" value="1"/>
</dbReference>
<organism evidence="12 13">
    <name type="scientific">Phascolarctos cinereus</name>
    <name type="common">Koala</name>
    <dbReference type="NCBI Taxonomy" id="38626"/>
    <lineage>
        <taxon>Eukaryota</taxon>
        <taxon>Metazoa</taxon>
        <taxon>Chordata</taxon>
        <taxon>Craniata</taxon>
        <taxon>Vertebrata</taxon>
        <taxon>Euteleostomi</taxon>
        <taxon>Mammalia</taxon>
        <taxon>Metatheria</taxon>
        <taxon>Diprotodontia</taxon>
        <taxon>Phascolarctidae</taxon>
        <taxon>Phascolarctos</taxon>
    </lineage>
</organism>
<dbReference type="GeneID" id="110200477"/>
<keyword evidence="4 9" id="KW-0812">Transmembrane</keyword>
<dbReference type="PANTHER" id="PTHR26450:SF146">
    <property type="entry name" value="OLFACTORY RECEPTOR"/>
    <property type="match status" value="1"/>
</dbReference>
<evidence type="ECO:0000256" key="1">
    <source>
        <dbReference type="ARBA" id="ARBA00002936"/>
    </source>
</evidence>
<feature type="transmembrane region" description="Helical" evidence="10">
    <location>
        <begin position="100"/>
        <end position="122"/>
    </location>
</feature>
<evidence type="ECO:0000256" key="10">
    <source>
        <dbReference type="RuleBase" id="RU363047"/>
    </source>
</evidence>
<gene>
    <name evidence="13" type="primary">LOC110200477</name>
</gene>
<accession>A0A6P5JK38</accession>
<dbReference type="PROSITE" id="PS50262">
    <property type="entry name" value="G_PROTEIN_RECEP_F1_2"/>
    <property type="match status" value="1"/>
</dbReference>
<evidence type="ECO:0000313" key="13">
    <source>
        <dbReference type="RefSeq" id="XP_020831501.1"/>
    </source>
</evidence>
<evidence type="ECO:0000256" key="9">
    <source>
        <dbReference type="RuleBase" id="RU000688"/>
    </source>
</evidence>
<evidence type="ECO:0000256" key="2">
    <source>
        <dbReference type="ARBA" id="ARBA00004141"/>
    </source>
</evidence>
<comment type="function">
    <text evidence="1">Odorant receptor.</text>
</comment>
<evidence type="ECO:0000313" key="12">
    <source>
        <dbReference type="Proteomes" id="UP000515140"/>
    </source>
</evidence>
<keyword evidence="12" id="KW-1185">Reference proteome</keyword>
<feature type="transmembrane region" description="Helical" evidence="10">
    <location>
        <begin position="245"/>
        <end position="265"/>
    </location>
</feature>
<dbReference type="FunFam" id="1.20.1070.10:FF:000006">
    <property type="entry name" value="Olfactory receptor"/>
    <property type="match status" value="1"/>
</dbReference>
<dbReference type="InterPro" id="IPR000276">
    <property type="entry name" value="GPCR_Rhodpsn"/>
</dbReference>
<evidence type="ECO:0000256" key="6">
    <source>
        <dbReference type="ARBA" id="ARBA00022989"/>
    </source>
</evidence>
<evidence type="ECO:0000256" key="7">
    <source>
        <dbReference type="ARBA" id="ARBA00023136"/>
    </source>
</evidence>
<dbReference type="PRINTS" id="PR00245">
    <property type="entry name" value="OLFACTORYR"/>
</dbReference>
<keyword evidence="10" id="KW-1003">Cell membrane</keyword>
<dbReference type="KEGG" id="pcw:110200477"/>
<dbReference type="AlphaFoldDB" id="A0A6P5JK38"/>
<evidence type="ECO:0000256" key="8">
    <source>
        <dbReference type="ARBA" id="ARBA00023224"/>
    </source>
</evidence>
<feature type="transmembrane region" description="Helical" evidence="10">
    <location>
        <begin position="200"/>
        <end position="224"/>
    </location>
</feature>
<dbReference type="Gene3D" id="1.20.1070.10">
    <property type="entry name" value="Rhodopsin 7-helix transmembrane proteins"/>
    <property type="match status" value="1"/>
</dbReference>
<comment type="similarity">
    <text evidence="9">Belongs to the G-protein coupled receptor 1 family.</text>
</comment>
<comment type="subcellular location">
    <subcellularLocation>
        <location evidence="10">Cell membrane</location>
        <topology evidence="10">Multi-pass membrane protein</topology>
    </subcellularLocation>
    <subcellularLocation>
        <location evidence="2">Membrane</location>
        <topology evidence="2">Multi-pass membrane protein</topology>
    </subcellularLocation>
</comment>
<dbReference type="Proteomes" id="UP000515140">
    <property type="component" value="Unplaced"/>
</dbReference>
<evidence type="ECO:0000256" key="3">
    <source>
        <dbReference type="ARBA" id="ARBA00022606"/>
    </source>
</evidence>
<keyword evidence="3 10" id="KW-0716">Sensory transduction</keyword>
<evidence type="ECO:0000256" key="4">
    <source>
        <dbReference type="ARBA" id="ARBA00022692"/>
    </source>
</evidence>
<protein>
    <recommendedName>
        <fullName evidence="10">Olfactory receptor</fullName>
    </recommendedName>
</protein>
<keyword evidence="8 9" id="KW-0807">Transducer</keyword>
<feature type="transmembrane region" description="Helical" evidence="10">
    <location>
        <begin position="62"/>
        <end position="80"/>
    </location>
</feature>
<evidence type="ECO:0000256" key="5">
    <source>
        <dbReference type="ARBA" id="ARBA00022725"/>
    </source>
</evidence>
<feature type="domain" description="G-protein coupled receptors family 1 profile" evidence="11">
    <location>
        <begin position="43"/>
        <end position="295"/>
    </location>
</feature>
<dbReference type="GO" id="GO:0005886">
    <property type="term" value="C:plasma membrane"/>
    <property type="evidence" value="ECO:0007669"/>
    <property type="project" value="UniProtKB-SubCell"/>
</dbReference>
<proteinExistence type="inferred from homology"/>
<keyword evidence="5 10" id="KW-0552">Olfaction</keyword>
<reference evidence="13" key="1">
    <citation type="submission" date="2025-08" db="UniProtKB">
        <authorList>
            <consortium name="RefSeq"/>
        </authorList>
    </citation>
    <scope>IDENTIFICATION</scope>
    <source>
        <tissue evidence="13">Spleen</tissue>
    </source>
</reference>
<dbReference type="InterPro" id="IPR017452">
    <property type="entry name" value="GPCR_Rhodpsn_7TM"/>
</dbReference>
<feature type="transmembrane region" description="Helical" evidence="10">
    <location>
        <begin position="142"/>
        <end position="165"/>
    </location>
</feature>
<keyword evidence="6 10" id="KW-1133">Transmembrane helix</keyword>
<dbReference type="GO" id="GO:0004930">
    <property type="term" value="F:G protein-coupled receptor activity"/>
    <property type="evidence" value="ECO:0007669"/>
    <property type="project" value="UniProtKB-KW"/>
</dbReference>
<dbReference type="InterPro" id="IPR000725">
    <property type="entry name" value="Olfact_rcpt"/>
</dbReference>
<dbReference type="PANTHER" id="PTHR26450">
    <property type="entry name" value="OLFACTORY RECEPTOR 56B1-RELATED"/>
    <property type="match status" value="1"/>
</dbReference>
<feature type="transmembrane region" description="Helical" evidence="10">
    <location>
        <begin position="28"/>
        <end position="50"/>
    </location>
</feature>
<dbReference type="Pfam" id="PF13853">
    <property type="entry name" value="7tm_4"/>
    <property type="match status" value="1"/>
</dbReference>